<evidence type="ECO:0000313" key="13">
    <source>
        <dbReference type="Proteomes" id="UP001373714"/>
    </source>
</evidence>
<feature type="region of interest" description="Disordered" evidence="10">
    <location>
        <begin position="483"/>
        <end position="557"/>
    </location>
</feature>
<proteinExistence type="predicted"/>
<dbReference type="SMART" id="SM00184">
    <property type="entry name" value="RING"/>
    <property type="match status" value="1"/>
</dbReference>
<comment type="catalytic activity">
    <reaction evidence="1">
        <text>S-ubiquitinyl-[E2 ubiquitin-conjugating enzyme]-L-cysteine + [acceptor protein]-L-lysine = [E2 ubiquitin-conjugating enzyme]-L-cysteine + N(6)-ubiquitinyl-[acceptor protein]-L-lysine.</text>
        <dbReference type="EC" id="2.3.2.27"/>
    </reaction>
</comment>
<dbReference type="AlphaFoldDB" id="A0AAV9UL14"/>
<dbReference type="PROSITE" id="PS50089">
    <property type="entry name" value="ZF_RING_2"/>
    <property type="match status" value="1"/>
</dbReference>
<evidence type="ECO:0000256" key="4">
    <source>
        <dbReference type="ARBA" id="ARBA00022679"/>
    </source>
</evidence>
<dbReference type="InterPro" id="IPR013083">
    <property type="entry name" value="Znf_RING/FYVE/PHD"/>
</dbReference>
<evidence type="ECO:0000256" key="3">
    <source>
        <dbReference type="ARBA" id="ARBA00012483"/>
    </source>
</evidence>
<feature type="compositionally biased region" description="Polar residues" evidence="10">
    <location>
        <begin position="191"/>
        <end position="206"/>
    </location>
</feature>
<dbReference type="GO" id="GO:0061630">
    <property type="term" value="F:ubiquitin protein ligase activity"/>
    <property type="evidence" value="ECO:0007669"/>
    <property type="project" value="UniProtKB-EC"/>
</dbReference>
<dbReference type="Proteomes" id="UP001373714">
    <property type="component" value="Unassembled WGS sequence"/>
</dbReference>
<keyword evidence="5" id="KW-0479">Metal-binding</keyword>
<feature type="compositionally biased region" description="Gly residues" evidence="10">
    <location>
        <begin position="515"/>
        <end position="530"/>
    </location>
</feature>
<feature type="compositionally biased region" description="Basic and acidic residues" evidence="10">
    <location>
        <begin position="227"/>
        <end position="237"/>
    </location>
</feature>
<dbReference type="GO" id="GO:0005634">
    <property type="term" value="C:nucleus"/>
    <property type="evidence" value="ECO:0007669"/>
    <property type="project" value="TreeGrafter"/>
</dbReference>
<evidence type="ECO:0000259" key="11">
    <source>
        <dbReference type="PROSITE" id="PS50089"/>
    </source>
</evidence>
<evidence type="ECO:0000256" key="6">
    <source>
        <dbReference type="ARBA" id="ARBA00022771"/>
    </source>
</evidence>
<dbReference type="PANTHER" id="PTHR45931:SF3">
    <property type="entry name" value="RING ZINC FINGER-CONTAINING PROTEIN"/>
    <property type="match status" value="1"/>
</dbReference>
<evidence type="ECO:0000256" key="9">
    <source>
        <dbReference type="PROSITE-ProRule" id="PRU00175"/>
    </source>
</evidence>
<comment type="pathway">
    <text evidence="2">Protein modification; protein ubiquitination.</text>
</comment>
<dbReference type="PANTHER" id="PTHR45931">
    <property type="entry name" value="SI:CH211-59O9.10"/>
    <property type="match status" value="1"/>
</dbReference>
<feature type="compositionally biased region" description="Polar residues" evidence="10">
    <location>
        <begin position="253"/>
        <end position="264"/>
    </location>
</feature>
<keyword evidence="8" id="KW-0862">Zinc</keyword>
<dbReference type="SUPFAM" id="SSF57850">
    <property type="entry name" value="RING/U-box"/>
    <property type="match status" value="1"/>
</dbReference>
<keyword evidence="13" id="KW-1185">Reference proteome</keyword>
<gene>
    <name evidence="12" type="ORF">TWF730_010884</name>
</gene>
<dbReference type="EMBL" id="JAVHNS010000009">
    <property type="protein sequence ID" value="KAK6343290.1"/>
    <property type="molecule type" value="Genomic_DNA"/>
</dbReference>
<feature type="compositionally biased region" description="Pro residues" evidence="10">
    <location>
        <begin position="498"/>
        <end position="514"/>
    </location>
</feature>
<evidence type="ECO:0000256" key="1">
    <source>
        <dbReference type="ARBA" id="ARBA00000900"/>
    </source>
</evidence>
<protein>
    <recommendedName>
        <fullName evidence="3">RING-type E3 ubiquitin transferase</fullName>
        <ecNumber evidence="3">2.3.2.27</ecNumber>
    </recommendedName>
</protein>
<feature type="region of interest" description="Disordered" evidence="10">
    <location>
        <begin position="220"/>
        <end position="290"/>
    </location>
</feature>
<dbReference type="EC" id="2.3.2.27" evidence="3"/>
<keyword evidence="7" id="KW-0833">Ubl conjugation pathway</keyword>
<reference evidence="12 13" key="1">
    <citation type="submission" date="2019-10" db="EMBL/GenBank/DDBJ databases">
        <authorList>
            <person name="Palmer J.M."/>
        </authorList>
    </citation>
    <scope>NUCLEOTIDE SEQUENCE [LARGE SCALE GENOMIC DNA]</scope>
    <source>
        <strain evidence="12 13">TWF730</strain>
    </source>
</reference>
<feature type="region of interest" description="Disordered" evidence="10">
    <location>
        <begin position="116"/>
        <end position="208"/>
    </location>
</feature>
<dbReference type="GO" id="GO:0000209">
    <property type="term" value="P:protein polyubiquitination"/>
    <property type="evidence" value="ECO:0007669"/>
    <property type="project" value="UniProtKB-ARBA"/>
</dbReference>
<evidence type="ECO:0000256" key="5">
    <source>
        <dbReference type="ARBA" id="ARBA00022723"/>
    </source>
</evidence>
<dbReference type="FunFam" id="3.30.40.10:FF:000069">
    <property type="entry name" value="E3 ubiquitin-protein ligase RNF115"/>
    <property type="match status" value="1"/>
</dbReference>
<organism evidence="12 13">
    <name type="scientific">Orbilia blumenaviensis</name>
    <dbReference type="NCBI Taxonomy" id="1796055"/>
    <lineage>
        <taxon>Eukaryota</taxon>
        <taxon>Fungi</taxon>
        <taxon>Dikarya</taxon>
        <taxon>Ascomycota</taxon>
        <taxon>Pezizomycotina</taxon>
        <taxon>Orbiliomycetes</taxon>
        <taxon>Orbiliales</taxon>
        <taxon>Orbiliaceae</taxon>
        <taxon>Orbilia</taxon>
    </lineage>
</organism>
<dbReference type="Gene3D" id="3.30.40.10">
    <property type="entry name" value="Zinc/RING finger domain, C3HC4 (zinc finger)"/>
    <property type="match status" value="1"/>
</dbReference>
<evidence type="ECO:0000313" key="12">
    <source>
        <dbReference type="EMBL" id="KAK6343290.1"/>
    </source>
</evidence>
<dbReference type="GO" id="GO:0006511">
    <property type="term" value="P:ubiquitin-dependent protein catabolic process"/>
    <property type="evidence" value="ECO:0007669"/>
    <property type="project" value="TreeGrafter"/>
</dbReference>
<keyword evidence="6 9" id="KW-0863">Zinc-finger</keyword>
<dbReference type="InterPro" id="IPR051834">
    <property type="entry name" value="RING_finger_E3_ligase"/>
</dbReference>
<evidence type="ECO:0000256" key="2">
    <source>
        <dbReference type="ARBA" id="ARBA00004906"/>
    </source>
</evidence>
<dbReference type="Pfam" id="PF13639">
    <property type="entry name" value="zf-RING_2"/>
    <property type="match status" value="1"/>
</dbReference>
<feature type="compositionally biased region" description="Basic and acidic residues" evidence="10">
    <location>
        <begin position="177"/>
        <end position="188"/>
    </location>
</feature>
<dbReference type="GO" id="GO:0008270">
    <property type="term" value="F:zinc ion binding"/>
    <property type="evidence" value="ECO:0007669"/>
    <property type="project" value="UniProtKB-KW"/>
</dbReference>
<accession>A0AAV9UL14</accession>
<keyword evidence="4" id="KW-0808">Transferase</keyword>
<evidence type="ECO:0000256" key="10">
    <source>
        <dbReference type="SAM" id="MobiDB-lite"/>
    </source>
</evidence>
<feature type="region of interest" description="Disordered" evidence="10">
    <location>
        <begin position="58"/>
        <end position="86"/>
    </location>
</feature>
<feature type="domain" description="RING-type" evidence="11">
    <location>
        <begin position="441"/>
        <end position="482"/>
    </location>
</feature>
<feature type="compositionally biased region" description="Low complexity" evidence="10">
    <location>
        <begin position="140"/>
        <end position="151"/>
    </location>
</feature>
<comment type="caution">
    <text evidence="12">The sequence shown here is derived from an EMBL/GenBank/DDBJ whole genome shotgun (WGS) entry which is preliminary data.</text>
</comment>
<evidence type="ECO:0000256" key="8">
    <source>
        <dbReference type="ARBA" id="ARBA00022833"/>
    </source>
</evidence>
<evidence type="ECO:0000256" key="7">
    <source>
        <dbReference type="ARBA" id="ARBA00022786"/>
    </source>
</evidence>
<dbReference type="InterPro" id="IPR001841">
    <property type="entry name" value="Znf_RING"/>
</dbReference>
<name>A0AAV9UL14_9PEZI</name>
<sequence>MSGLPPRQPSGNQRRELVYCHECQNEWYRDQHGLVCPGCRSDFTEIVEDDGSDLRQGHHMFDSDDDDDDVEIHHHHHPGYNHRDIGYGPAPHGTGFTLRVGGSAGPQISFRTLQSQLGSNSSSPAPHHPFGGGHVIGGISPNPRSSAPSSPFDHHHAQFPGSAARSMRPTPQSDHPSQQRDDSQRQPQERNASSPGATPNFGNTGQPIADMFTSIIQNIIGAPPRQGDPHDHPRDQFHVPGAFPGGTRPPAAGQNNPGQGSSQADGLGAPGHTPGTVPSPGAWTHGGSPMGMPENPFFMHMPRGRGGVTYYSSTRTWTGPNGEVRTIRTSSPMPPHGGQPGMPGEQPQMDLADILVNIIGASAQGNDDNNNNGFPPLLRAFGLGHGQTGDYVWNQQDMDRILSQLMEQHQGNAPPPASRDTINSLPKVKVTQAEVDDGTECVVCQDEYKVDEEVVKLPCKHIYHGECVTRWLETHDACPICRTPITPEDQRRQRTAPGAPPGGPGPGPGFPPLPGQGGNNGPGGSGGAAGGSNMHTTSGSGGNNGARWSWTASFGRG</sequence>